<name>A0A2H3G8U7_FUSOX</name>
<gene>
    <name evidence="1" type="ORF">AU210_016461</name>
</gene>
<reference evidence="1 2" key="2">
    <citation type="journal article" date="2017" name="Sci. Rep.">
        <title>A mobile pathogenicity chromosome in Fusarium oxysporum for infection of multiple cucurbit species.</title>
        <authorList>
            <person name="van Dam P."/>
            <person name="Fokkens L."/>
            <person name="Ayukawa Y."/>
            <person name="van der Gragt M."/>
            <person name="Ter Horst A."/>
            <person name="Brankovics B."/>
            <person name="Houterman P.M."/>
            <person name="Arie T."/>
            <person name="Rep M."/>
        </authorList>
    </citation>
    <scope>NUCLEOTIDE SEQUENCE [LARGE SCALE GENOMIC DNA]</scope>
    <source>
        <strain evidence="1 2">Forc016</strain>
    </source>
</reference>
<accession>A0A2H3G8U7</accession>
<dbReference type="EMBL" id="MABQ02000013">
    <property type="protein sequence ID" value="PCD21499.1"/>
    <property type="molecule type" value="Genomic_DNA"/>
</dbReference>
<evidence type="ECO:0000313" key="1">
    <source>
        <dbReference type="EMBL" id="PCD21499.1"/>
    </source>
</evidence>
<protein>
    <submittedName>
        <fullName evidence="1">Uncharacterized protein</fullName>
    </submittedName>
</protein>
<dbReference type="AlphaFoldDB" id="A0A2H3G8U7"/>
<reference evidence="1 2" key="1">
    <citation type="journal article" date="2016" name="Environ. Microbiol.">
        <title>Effector profiles distinguish formae speciales of Fusarium oxysporum.</title>
        <authorList>
            <person name="van Dam P."/>
            <person name="Fokkens L."/>
            <person name="Schmidt S.M."/>
            <person name="Linmans J.H."/>
            <person name="Kistler H.C."/>
            <person name="Ma L.J."/>
            <person name="Rep M."/>
        </authorList>
    </citation>
    <scope>NUCLEOTIDE SEQUENCE [LARGE SCALE GENOMIC DNA]</scope>
    <source>
        <strain evidence="1 2">Forc016</strain>
    </source>
</reference>
<comment type="caution">
    <text evidence="1">The sequence shown here is derived from an EMBL/GenBank/DDBJ whole genome shotgun (WGS) entry which is preliminary data.</text>
</comment>
<proteinExistence type="predicted"/>
<evidence type="ECO:0000313" key="2">
    <source>
        <dbReference type="Proteomes" id="UP000219602"/>
    </source>
</evidence>
<dbReference type="Proteomes" id="UP000219602">
    <property type="component" value="Unassembled WGS sequence"/>
</dbReference>
<organism evidence="1 2">
    <name type="scientific">Fusarium oxysporum f. sp. radicis-cucumerinum</name>
    <dbReference type="NCBI Taxonomy" id="327505"/>
    <lineage>
        <taxon>Eukaryota</taxon>
        <taxon>Fungi</taxon>
        <taxon>Dikarya</taxon>
        <taxon>Ascomycota</taxon>
        <taxon>Pezizomycotina</taxon>
        <taxon>Sordariomycetes</taxon>
        <taxon>Hypocreomycetidae</taxon>
        <taxon>Hypocreales</taxon>
        <taxon>Nectriaceae</taxon>
        <taxon>Fusarium</taxon>
        <taxon>Fusarium oxysporum species complex</taxon>
    </lineage>
</organism>
<sequence>MAPCIVAGRAKLDAYYTLTERSSAYVGAIVLSPHRMWHYFDTAWEEHPEWIGGNETAVEDPWKSRYAPVAKSAESSAQSLFEKPLAKNSFLPWEDEREDPELPALFDEYQNYISAPRIKVKDVRSGDLRIHNKRSIQTFPKWRSIFCQFLRCLLSQNVSSPIQKSPSKIAGTG</sequence>